<sequence>MSHIKRISEDKLKEKLKEFQLLIKSDKSMPQNINEMLLIRNLKFYNGNVEKALKRLIANMELRQYFTNVYEFRDPFDARLRRLIDQILMFLMPKVTTNNDRIMILKLIEFDPDSIIVDDALTVFSMVYDTTLITPEKGQLADGEIVIIDLDGVTARHLTKIGFSALRCFFKYMNEAHPMRITQIHLINCPTVLDKLMMLCRPLMYSTTMKVLHFHLPNSTTLFDFVSRELLPNEIGGSGGTLEKSK</sequence>
<dbReference type="GO" id="GO:0016020">
    <property type="term" value="C:membrane"/>
    <property type="evidence" value="ECO:0007669"/>
    <property type="project" value="TreeGrafter"/>
</dbReference>
<dbReference type="InterPro" id="IPR036865">
    <property type="entry name" value="CRAL-TRIO_dom_sf"/>
</dbReference>
<dbReference type="PROSITE" id="PS50191">
    <property type="entry name" value="CRAL_TRIO"/>
    <property type="match status" value="1"/>
</dbReference>
<dbReference type="GO" id="GO:1902936">
    <property type="term" value="F:phosphatidylinositol bisphosphate binding"/>
    <property type="evidence" value="ECO:0007669"/>
    <property type="project" value="TreeGrafter"/>
</dbReference>
<name>A0A9J6CFB8_POLVA</name>
<dbReference type="Proteomes" id="UP001107558">
    <property type="component" value="Chromosome 1"/>
</dbReference>
<dbReference type="CDD" id="cd00170">
    <property type="entry name" value="SEC14"/>
    <property type="match status" value="1"/>
</dbReference>
<dbReference type="OrthoDB" id="1434354at2759"/>
<dbReference type="SMART" id="SM00516">
    <property type="entry name" value="SEC14"/>
    <property type="match status" value="1"/>
</dbReference>
<dbReference type="SUPFAM" id="SSF52087">
    <property type="entry name" value="CRAL/TRIO domain"/>
    <property type="match status" value="1"/>
</dbReference>
<dbReference type="PANTHER" id="PTHR10174:SF222">
    <property type="entry name" value="GH10083P-RELATED"/>
    <property type="match status" value="1"/>
</dbReference>
<evidence type="ECO:0000313" key="3">
    <source>
        <dbReference type="Proteomes" id="UP001107558"/>
    </source>
</evidence>
<dbReference type="EMBL" id="JADBJN010000001">
    <property type="protein sequence ID" value="KAG5680475.1"/>
    <property type="molecule type" value="Genomic_DNA"/>
</dbReference>
<gene>
    <name evidence="2" type="ORF">PVAND_009983</name>
</gene>
<dbReference type="InterPro" id="IPR001251">
    <property type="entry name" value="CRAL-TRIO_dom"/>
</dbReference>
<accession>A0A9J6CFB8</accession>
<dbReference type="Pfam" id="PF00650">
    <property type="entry name" value="CRAL_TRIO"/>
    <property type="match status" value="1"/>
</dbReference>
<dbReference type="AlphaFoldDB" id="A0A9J6CFB8"/>
<reference evidence="2" key="1">
    <citation type="submission" date="2021-03" db="EMBL/GenBank/DDBJ databases">
        <title>Chromosome level genome of the anhydrobiotic midge Polypedilum vanderplanki.</title>
        <authorList>
            <person name="Yoshida Y."/>
            <person name="Kikawada T."/>
            <person name="Gusev O."/>
        </authorList>
    </citation>
    <scope>NUCLEOTIDE SEQUENCE</scope>
    <source>
        <strain evidence="2">NIAS01</strain>
        <tissue evidence="2">Whole body or cell culture</tissue>
    </source>
</reference>
<protein>
    <recommendedName>
        <fullName evidence="1">CRAL-TRIO domain-containing protein</fullName>
    </recommendedName>
</protein>
<dbReference type="SUPFAM" id="SSF46938">
    <property type="entry name" value="CRAL/TRIO N-terminal domain"/>
    <property type="match status" value="1"/>
</dbReference>
<evidence type="ECO:0000313" key="2">
    <source>
        <dbReference type="EMBL" id="KAG5680475.1"/>
    </source>
</evidence>
<evidence type="ECO:0000259" key="1">
    <source>
        <dbReference type="PROSITE" id="PS50191"/>
    </source>
</evidence>
<dbReference type="PANTHER" id="PTHR10174">
    <property type="entry name" value="ALPHA-TOCOPHEROL TRANSFER PROTEIN-RELATED"/>
    <property type="match status" value="1"/>
</dbReference>
<dbReference type="InterPro" id="IPR036273">
    <property type="entry name" value="CRAL/TRIO_N_dom_sf"/>
</dbReference>
<comment type="caution">
    <text evidence="2">The sequence shown here is derived from an EMBL/GenBank/DDBJ whole genome shotgun (WGS) entry which is preliminary data.</text>
</comment>
<keyword evidence="3" id="KW-1185">Reference proteome</keyword>
<proteinExistence type="predicted"/>
<feature type="domain" description="CRAL-TRIO" evidence="1">
    <location>
        <begin position="76"/>
        <end position="243"/>
    </location>
</feature>
<dbReference type="Gene3D" id="3.40.525.10">
    <property type="entry name" value="CRAL-TRIO lipid binding domain"/>
    <property type="match status" value="1"/>
</dbReference>
<organism evidence="2 3">
    <name type="scientific">Polypedilum vanderplanki</name>
    <name type="common">Sleeping chironomid midge</name>
    <dbReference type="NCBI Taxonomy" id="319348"/>
    <lineage>
        <taxon>Eukaryota</taxon>
        <taxon>Metazoa</taxon>
        <taxon>Ecdysozoa</taxon>
        <taxon>Arthropoda</taxon>
        <taxon>Hexapoda</taxon>
        <taxon>Insecta</taxon>
        <taxon>Pterygota</taxon>
        <taxon>Neoptera</taxon>
        <taxon>Endopterygota</taxon>
        <taxon>Diptera</taxon>
        <taxon>Nematocera</taxon>
        <taxon>Chironomoidea</taxon>
        <taxon>Chironomidae</taxon>
        <taxon>Chironominae</taxon>
        <taxon>Polypedilum</taxon>
        <taxon>Polypedilum</taxon>
    </lineage>
</organism>